<dbReference type="HOGENOM" id="CLU_966808_0_0_1"/>
<dbReference type="EMBL" id="KN824503">
    <property type="protein sequence ID" value="KIM19945.1"/>
    <property type="molecule type" value="Genomic_DNA"/>
</dbReference>
<evidence type="ECO:0000313" key="3">
    <source>
        <dbReference type="EMBL" id="KIM34014.1"/>
    </source>
</evidence>
<feature type="compositionally biased region" description="Low complexity" evidence="1">
    <location>
        <begin position="61"/>
        <end position="74"/>
    </location>
</feature>
<reference evidence="4" key="2">
    <citation type="submission" date="2015-01" db="EMBL/GenBank/DDBJ databases">
        <title>Evolutionary Origins and Diversification of the Mycorrhizal Mutualists.</title>
        <authorList>
            <consortium name="DOE Joint Genome Institute"/>
            <consortium name="Mycorrhizal Genomics Consortium"/>
            <person name="Kohler A."/>
            <person name="Kuo A."/>
            <person name="Nagy L.G."/>
            <person name="Floudas D."/>
            <person name="Copeland A."/>
            <person name="Barry K.W."/>
            <person name="Cichocki N."/>
            <person name="Veneault-Fourrey C."/>
            <person name="LaButti K."/>
            <person name="Lindquist E.A."/>
            <person name="Lipzen A."/>
            <person name="Lundell T."/>
            <person name="Morin E."/>
            <person name="Murat C."/>
            <person name="Riley R."/>
            <person name="Ohm R."/>
            <person name="Sun H."/>
            <person name="Tunlid A."/>
            <person name="Henrissat B."/>
            <person name="Grigoriev I.V."/>
            <person name="Hibbett D.S."/>
            <person name="Martin F."/>
        </authorList>
    </citation>
    <scope>NUCLEOTIDE SEQUENCE [LARGE SCALE GENOMIC DNA]</scope>
    <source>
        <strain evidence="3 4">MAFF 305830</strain>
    </source>
</reference>
<evidence type="ECO:0000256" key="1">
    <source>
        <dbReference type="SAM" id="MobiDB-lite"/>
    </source>
</evidence>
<feature type="compositionally biased region" description="Low complexity" evidence="1">
    <location>
        <begin position="140"/>
        <end position="157"/>
    </location>
</feature>
<dbReference type="Proteomes" id="UP000054097">
    <property type="component" value="Unassembled WGS sequence"/>
</dbReference>
<keyword evidence="4" id="KW-1185">Reference proteome</keyword>
<reference evidence="2" key="3">
    <citation type="submission" date="2015-02" db="EMBL/GenBank/DDBJ databases">
        <title>Evolutionary Origins and Diversification of the Mycorrhizal Mutualists.</title>
        <authorList>
            <consortium name="DOE Joint Genome Institute"/>
            <consortium name="Mycorrhizal Genomics Consortium"/>
            <person name="Kohler A."/>
            <person name="Kuo A."/>
            <person name="Nagy L.G."/>
            <person name="Floudas D."/>
            <person name="Copeland A."/>
            <person name="Barry K.W."/>
            <person name="Cichocki N."/>
            <person name="Veneault-Fourrey C."/>
            <person name="LaButti K."/>
            <person name="Lindquist E.A."/>
            <person name="Lipzen A."/>
            <person name="Lundell T."/>
            <person name="Morin E."/>
            <person name="Murat C."/>
            <person name="Riley R."/>
            <person name="Ohm R."/>
            <person name="Sun H."/>
            <person name="Tunlid A."/>
            <person name="Henrissat B."/>
            <person name="Grigoriev I.V."/>
            <person name="Hibbett D.S."/>
            <person name="Martin F."/>
        </authorList>
    </citation>
    <scope>NUCLEOTIDE SEQUENCE</scope>
    <source>
        <strain evidence="2 4">MAFF 305830</strain>
    </source>
</reference>
<dbReference type="AlphaFoldDB" id="A0A0C3A5J1"/>
<feature type="compositionally biased region" description="Basic and acidic residues" evidence="1">
    <location>
        <begin position="101"/>
        <end position="110"/>
    </location>
</feature>
<feature type="compositionally biased region" description="Polar residues" evidence="1">
    <location>
        <begin position="10"/>
        <end position="44"/>
    </location>
</feature>
<feature type="region of interest" description="Disordered" evidence="1">
    <location>
        <begin position="1"/>
        <end position="183"/>
    </location>
</feature>
<feature type="compositionally biased region" description="Polar residues" evidence="1">
    <location>
        <begin position="215"/>
        <end position="233"/>
    </location>
</feature>
<proteinExistence type="predicted"/>
<evidence type="ECO:0000313" key="2">
    <source>
        <dbReference type="EMBL" id="KIM19945.1"/>
    </source>
</evidence>
<gene>
    <name evidence="3" type="ORF">M408DRAFT_18978</name>
    <name evidence="2" type="ORF">M408DRAFT_30790</name>
</gene>
<reference evidence="2 4" key="1">
    <citation type="submission" date="2014-04" db="EMBL/GenBank/DDBJ databases">
        <authorList>
            <consortium name="DOE Joint Genome Institute"/>
            <person name="Kuo A."/>
            <person name="Zuccaro A."/>
            <person name="Kohler A."/>
            <person name="Nagy L.G."/>
            <person name="Floudas D."/>
            <person name="Copeland A."/>
            <person name="Barry K.W."/>
            <person name="Cichocki N."/>
            <person name="Veneault-Fourrey C."/>
            <person name="LaButti K."/>
            <person name="Lindquist E.A."/>
            <person name="Lipzen A."/>
            <person name="Lundell T."/>
            <person name="Morin E."/>
            <person name="Murat C."/>
            <person name="Sun H."/>
            <person name="Tunlid A."/>
            <person name="Henrissat B."/>
            <person name="Grigoriev I.V."/>
            <person name="Hibbett D.S."/>
            <person name="Martin F."/>
            <person name="Nordberg H.P."/>
            <person name="Cantor M.N."/>
            <person name="Hua S.X."/>
        </authorList>
    </citation>
    <scope>NUCLEOTIDE SEQUENCE [LARGE SCALE GENOMIC DNA]</scope>
    <source>
        <strain evidence="2 4">MAFF 305830</strain>
    </source>
</reference>
<protein>
    <submittedName>
        <fullName evidence="2">Uncharacterized protein</fullName>
    </submittedName>
</protein>
<dbReference type="OrthoDB" id="3269028at2759"/>
<evidence type="ECO:0000313" key="4">
    <source>
        <dbReference type="Proteomes" id="UP000054097"/>
    </source>
</evidence>
<name>A0A0C3A5J1_SERVB</name>
<feature type="region of interest" description="Disordered" evidence="1">
    <location>
        <begin position="198"/>
        <end position="244"/>
    </location>
</feature>
<organism evidence="2 4">
    <name type="scientific">Serendipita vermifera MAFF 305830</name>
    <dbReference type="NCBI Taxonomy" id="933852"/>
    <lineage>
        <taxon>Eukaryota</taxon>
        <taxon>Fungi</taxon>
        <taxon>Dikarya</taxon>
        <taxon>Basidiomycota</taxon>
        <taxon>Agaricomycotina</taxon>
        <taxon>Agaricomycetes</taxon>
        <taxon>Sebacinales</taxon>
        <taxon>Serendipitaceae</taxon>
        <taxon>Serendipita</taxon>
    </lineage>
</organism>
<dbReference type="EMBL" id="KN824277">
    <property type="protein sequence ID" value="KIM34014.1"/>
    <property type="molecule type" value="Genomic_DNA"/>
</dbReference>
<accession>A0A0C3A5J1</accession>
<sequence>MITIKGQYHNPENTQNIAPGNTLQANRRSTGSVNPSATAYTQENGHAIESQQEAEELQPEPSSAHPSPPSTTTEIEPEAPRKVHFHGRVRITSGVGHGGRGKSDWIRKEGSQASLEDGNGAGHVSPIDMPPRRDPTNQDSSTSASYSSSISAPLRSSTELPPRPTSVRVSSKRRKPLSNVLGSQEADTWLHTLAEQRRERKMKRMAQAMDERSPLLTQAQRSGMTNANNQNAHTARETDGQPVEDDWPWKLLTLTYWESQLSALCCCETDSED</sequence>